<accession>A0A0C9XVJ3</accession>
<evidence type="ECO:0000259" key="8">
    <source>
        <dbReference type="Pfam" id="PF01435"/>
    </source>
</evidence>
<dbReference type="PANTHER" id="PTHR22726">
    <property type="entry name" value="METALLOENDOPEPTIDASE OMA1"/>
    <property type="match status" value="1"/>
</dbReference>
<evidence type="ECO:0000256" key="1">
    <source>
        <dbReference type="ARBA" id="ARBA00022670"/>
    </source>
</evidence>
<dbReference type="GO" id="GO:0034982">
    <property type="term" value="P:mitochondrial protein processing"/>
    <property type="evidence" value="ECO:0007669"/>
    <property type="project" value="TreeGrafter"/>
</dbReference>
<dbReference type="CDD" id="cd07331">
    <property type="entry name" value="M48C_Oma1_like"/>
    <property type="match status" value="1"/>
</dbReference>
<evidence type="ECO:0000256" key="6">
    <source>
        <dbReference type="RuleBase" id="RU003983"/>
    </source>
</evidence>
<keyword evidence="7" id="KW-0472">Membrane</keyword>
<evidence type="ECO:0000256" key="4">
    <source>
        <dbReference type="ARBA" id="ARBA00022833"/>
    </source>
</evidence>
<keyword evidence="5 6" id="KW-0482">Metalloprotease</keyword>
<dbReference type="PANTHER" id="PTHR22726:SF1">
    <property type="entry name" value="METALLOENDOPEPTIDASE OMA1, MITOCHONDRIAL"/>
    <property type="match status" value="1"/>
</dbReference>
<name>A0A0C9XVJ3_9AGAR</name>
<dbReference type="GO" id="GO:0004222">
    <property type="term" value="F:metalloendopeptidase activity"/>
    <property type="evidence" value="ECO:0007669"/>
    <property type="project" value="InterPro"/>
</dbReference>
<dbReference type="Gene3D" id="3.30.2010.10">
    <property type="entry name" value="Metalloproteases ('zincins'), catalytic domain"/>
    <property type="match status" value="1"/>
</dbReference>
<keyword evidence="7" id="KW-1133">Transmembrane helix</keyword>
<keyword evidence="10" id="KW-1185">Reference proteome</keyword>
<evidence type="ECO:0000256" key="2">
    <source>
        <dbReference type="ARBA" id="ARBA00022723"/>
    </source>
</evidence>
<dbReference type="InterPro" id="IPR051156">
    <property type="entry name" value="Mito/Outer_Membr_Metalloprot"/>
</dbReference>
<keyword evidence="7" id="KW-0812">Transmembrane</keyword>
<gene>
    <name evidence="9" type="ORF">K443DRAFT_500052</name>
</gene>
<dbReference type="HOGENOM" id="CLU_029002_8_2_1"/>
<keyword evidence="2" id="KW-0479">Metal-binding</keyword>
<sequence>MLHKQVPQTGRWRFMNTSSKAEAELGELARAQTRQEMGAQALPLNHPVTRHVRRVVSRILLASNLGTLSEETSLERETGLAGFDAFGRDTSHSDVDLGASAHPSETYGPAKQWDVMVVNDKNMVNALAVPGMVVVFTGILPVCQDEEGLAAVVAHEIGHVVARHTAERMSSQTVIWGLLFLLQVVGLDLGMFSFFQRFLMELPNSRTQEREADMIGLRLMSRACYDPAASPSMFDRLGKVEAKVPKLNLDFLNTHPSSASRVKYLEEALPEGYSIMATNPECGGMRKQMQAFRETAQGIRLDDRGDIEFVQ</sequence>
<comment type="cofactor">
    <cofactor evidence="6">
        <name>Zn(2+)</name>
        <dbReference type="ChEBI" id="CHEBI:29105"/>
    </cofactor>
    <text evidence="6">Binds 1 zinc ion per subunit.</text>
</comment>
<evidence type="ECO:0000313" key="10">
    <source>
        <dbReference type="Proteomes" id="UP000054477"/>
    </source>
</evidence>
<dbReference type="STRING" id="1095629.A0A0C9XVJ3"/>
<dbReference type="GO" id="GO:0046872">
    <property type="term" value="F:metal ion binding"/>
    <property type="evidence" value="ECO:0007669"/>
    <property type="project" value="UniProtKB-KW"/>
</dbReference>
<keyword evidence="4 6" id="KW-0862">Zinc</keyword>
<reference evidence="9 10" key="1">
    <citation type="submission" date="2014-04" db="EMBL/GenBank/DDBJ databases">
        <authorList>
            <consortium name="DOE Joint Genome Institute"/>
            <person name="Kuo A."/>
            <person name="Kohler A."/>
            <person name="Nagy L.G."/>
            <person name="Floudas D."/>
            <person name="Copeland A."/>
            <person name="Barry K.W."/>
            <person name="Cichocki N."/>
            <person name="Veneault-Fourrey C."/>
            <person name="LaButti K."/>
            <person name="Lindquist E.A."/>
            <person name="Lipzen A."/>
            <person name="Lundell T."/>
            <person name="Morin E."/>
            <person name="Murat C."/>
            <person name="Sun H."/>
            <person name="Tunlid A."/>
            <person name="Henrissat B."/>
            <person name="Grigoriev I.V."/>
            <person name="Hibbett D.S."/>
            <person name="Martin F."/>
            <person name="Nordberg H.P."/>
            <person name="Cantor M.N."/>
            <person name="Hua S.X."/>
        </authorList>
    </citation>
    <scope>NUCLEOTIDE SEQUENCE [LARGE SCALE GENOMIC DNA]</scope>
    <source>
        <strain evidence="9 10">LaAM-08-1</strain>
    </source>
</reference>
<feature type="transmembrane region" description="Helical" evidence="7">
    <location>
        <begin position="174"/>
        <end position="195"/>
    </location>
</feature>
<reference evidence="10" key="2">
    <citation type="submission" date="2015-01" db="EMBL/GenBank/DDBJ databases">
        <title>Evolutionary Origins and Diversification of the Mycorrhizal Mutualists.</title>
        <authorList>
            <consortium name="DOE Joint Genome Institute"/>
            <consortium name="Mycorrhizal Genomics Consortium"/>
            <person name="Kohler A."/>
            <person name="Kuo A."/>
            <person name="Nagy L.G."/>
            <person name="Floudas D."/>
            <person name="Copeland A."/>
            <person name="Barry K.W."/>
            <person name="Cichocki N."/>
            <person name="Veneault-Fourrey C."/>
            <person name="LaButti K."/>
            <person name="Lindquist E.A."/>
            <person name="Lipzen A."/>
            <person name="Lundell T."/>
            <person name="Morin E."/>
            <person name="Murat C."/>
            <person name="Riley R."/>
            <person name="Ohm R."/>
            <person name="Sun H."/>
            <person name="Tunlid A."/>
            <person name="Henrissat B."/>
            <person name="Grigoriev I.V."/>
            <person name="Hibbett D.S."/>
            <person name="Martin F."/>
        </authorList>
    </citation>
    <scope>NUCLEOTIDE SEQUENCE [LARGE SCALE GENOMIC DNA]</scope>
    <source>
        <strain evidence="10">LaAM-08-1</strain>
    </source>
</reference>
<proteinExistence type="inferred from homology"/>
<feature type="domain" description="Peptidase M48" evidence="8">
    <location>
        <begin position="109"/>
        <end position="267"/>
    </location>
</feature>
<dbReference type="Proteomes" id="UP000054477">
    <property type="component" value="Unassembled WGS sequence"/>
</dbReference>
<keyword evidence="1 6" id="KW-0645">Protease</keyword>
<keyword evidence="3 6" id="KW-0378">Hydrolase</keyword>
<dbReference type="OrthoDB" id="7464992at2759"/>
<comment type="similarity">
    <text evidence="6">Belongs to the peptidase M48 family.</text>
</comment>
<evidence type="ECO:0000313" key="9">
    <source>
        <dbReference type="EMBL" id="KIK09026.1"/>
    </source>
</evidence>
<dbReference type="EMBL" id="KN838540">
    <property type="protein sequence ID" value="KIK09026.1"/>
    <property type="molecule type" value="Genomic_DNA"/>
</dbReference>
<evidence type="ECO:0000256" key="7">
    <source>
        <dbReference type="SAM" id="Phobius"/>
    </source>
</evidence>
<dbReference type="GO" id="GO:0005743">
    <property type="term" value="C:mitochondrial inner membrane"/>
    <property type="evidence" value="ECO:0007669"/>
    <property type="project" value="TreeGrafter"/>
</dbReference>
<protein>
    <recommendedName>
        <fullName evidence="8">Peptidase M48 domain-containing protein</fullName>
    </recommendedName>
</protein>
<organism evidence="9 10">
    <name type="scientific">Laccaria amethystina LaAM-08-1</name>
    <dbReference type="NCBI Taxonomy" id="1095629"/>
    <lineage>
        <taxon>Eukaryota</taxon>
        <taxon>Fungi</taxon>
        <taxon>Dikarya</taxon>
        <taxon>Basidiomycota</taxon>
        <taxon>Agaricomycotina</taxon>
        <taxon>Agaricomycetes</taxon>
        <taxon>Agaricomycetidae</taxon>
        <taxon>Agaricales</taxon>
        <taxon>Agaricineae</taxon>
        <taxon>Hydnangiaceae</taxon>
        <taxon>Laccaria</taxon>
    </lineage>
</organism>
<dbReference type="GO" id="GO:0006515">
    <property type="term" value="P:protein quality control for misfolded or incompletely synthesized proteins"/>
    <property type="evidence" value="ECO:0007669"/>
    <property type="project" value="TreeGrafter"/>
</dbReference>
<dbReference type="Pfam" id="PF01435">
    <property type="entry name" value="Peptidase_M48"/>
    <property type="match status" value="1"/>
</dbReference>
<dbReference type="InterPro" id="IPR001915">
    <property type="entry name" value="Peptidase_M48"/>
</dbReference>
<dbReference type="AlphaFoldDB" id="A0A0C9XVJ3"/>
<evidence type="ECO:0000256" key="3">
    <source>
        <dbReference type="ARBA" id="ARBA00022801"/>
    </source>
</evidence>
<evidence type="ECO:0000256" key="5">
    <source>
        <dbReference type="ARBA" id="ARBA00023049"/>
    </source>
</evidence>